<organism evidence="1 3">
    <name type="scientific">Haloferax mediterranei (strain ATCC 33500 / DSM 1411 / JCM 8866 / NBRC 14739 / NCIMB 2177 / R-4)</name>
    <name type="common">Halobacterium mediterranei</name>
    <dbReference type="NCBI Taxonomy" id="523841"/>
    <lineage>
        <taxon>Archaea</taxon>
        <taxon>Methanobacteriati</taxon>
        <taxon>Methanobacteriota</taxon>
        <taxon>Stenosarchaea group</taxon>
        <taxon>Halobacteria</taxon>
        <taxon>Halobacteriales</taxon>
        <taxon>Haloferacaceae</taxon>
        <taxon>Haloferax</taxon>
    </lineage>
</organism>
<name>I3RAH8_HALMT</name>
<dbReference type="Proteomes" id="UP000006469">
    <property type="component" value="Plasmid pHM500"/>
</dbReference>
<keyword evidence="4" id="KW-1185">Reference proteome</keyword>
<dbReference type="EMBL" id="CP001871">
    <property type="protein sequence ID" value="AFK21238.1"/>
    <property type="molecule type" value="Genomic_DNA"/>
</dbReference>
<reference evidence="1" key="1">
    <citation type="journal article" date="2012" name="Appl. Environ. Microbiol.">
        <title>Identification of the haloarchaeal phasin (PhaP) that functions in polyhydroxyalkanoate accumulation and granule formation in Haloferax mediterranei.</title>
        <authorList>
            <person name="Cai S."/>
            <person name="Cai L."/>
            <person name="Liu H."/>
            <person name="Liu X."/>
            <person name="Han J."/>
            <person name="Zhou J."/>
            <person name="Xiang H."/>
        </authorList>
    </citation>
    <scope>NUCLEOTIDE SEQUENCE</scope>
    <source>
        <strain evidence="1">CGMCC 1.2087</strain>
    </source>
</reference>
<dbReference type="KEGG" id="hme:HFX_6113"/>
<reference evidence="2 4" key="3">
    <citation type="journal article" date="2014" name="PLoS Genet.">
        <title>Phylogenetically driven sequencing of extremely halophilic archaea reveals strategies for static and dynamic osmo-response.</title>
        <authorList>
            <person name="Becker E.A."/>
            <person name="Seitzer P.M."/>
            <person name="Tritt A."/>
            <person name="Larsen D."/>
            <person name="Krusor M."/>
            <person name="Yao A.I."/>
            <person name="Wu D."/>
            <person name="Madern D."/>
            <person name="Eisen J.A."/>
            <person name="Darling A.E."/>
            <person name="Facciotti M.T."/>
        </authorList>
    </citation>
    <scope>NUCLEOTIDE SEQUENCE [LARGE SCALE GENOMIC DNA]</scope>
    <source>
        <strain evidence="2">ATCC 33500</strain>
        <strain evidence="4">ATCC 33500 / DSM 1411 / JCM 8866 / NBRC 14739 / NCIMB 2177 / R-4</strain>
    </source>
</reference>
<dbReference type="EMBL" id="AOLO01000015">
    <property type="protein sequence ID" value="ELZ97432.1"/>
    <property type="molecule type" value="Genomic_DNA"/>
</dbReference>
<proteinExistence type="predicted"/>
<reference evidence="1" key="4">
    <citation type="submission" date="2014-05" db="EMBL/GenBank/DDBJ databases">
        <authorList>
            <person name="Wang L."/>
            <person name="Yang H."/>
            <person name="Xiang H."/>
        </authorList>
    </citation>
    <scope>NUCLEOTIDE SEQUENCE</scope>
    <source>
        <strain evidence="1">CGMCC 1.2087</strain>
        <plasmid evidence="1">pHM500</plasmid>
    </source>
</reference>
<geneLocation type="plasmid" evidence="1 3">
    <name>pHM500</name>
</geneLocation>
<dbReference type="Proteomes" id="UP000011603">
    <property type="component" value="Unassembled WGS sequence"/>
</dbReference>
<keyword evidence="1" id="KW-0614">Plasmid</keyword>
<dbReference type="HOGENOM" id="CLU_3003053_0_0_2"/>
<evidence type="ECO:0000313" key="3">
    <source>
        <dbReference type="Proteomes" id="UP000006469"/>
    </source>
</evidence>
<evidence type="ECO:0000313" key="2">
    <source>
        <dbReference type="EMBL" id="ELZ97432.1"/>
    </source>
</evidence>
<gene>
    <name evidence="1" type="ordered locus">HFX_6113</name>
    <name evidence="2" type="ORF">C439_18958</name>
</gene>
<evidence type="ECO:0000313" key="4">
    <source>
        <dbReference type="Proteomes" id="UP000011603"/>
    </source>
</evidence>
<accession>I3RAH8</accession>
<sequence length="56" mass="6117">MGKSIATTASDSVGENEVGRVEFEYRHVVTGYGGKTDIHRLFRFAGHCLILCNEGS</sequence>
<protein>
    <submittedName>
        <fullName evidence="1">Uncharacterized protein</fullName>
    </submittedName>
</protein>
<reference evidence="1 3" key="2">
    <citation type="journal article" date="2012" name="J. Bacteriol.">
        <title>Complete genome sequence of the metabolically versatile halophilic archaeon Haloferax mediterranei, a poly(3-hydroxybutyrate-co-3-hydroxyvalerate) producer.</title>
        <authorList>
            <person name="Han J."/>
            <person name="Zhang F."/>
            <person name="Hou J."/>
            <person name="Liu X."/>
            <person name="Li M."/>
            <person name="Liu H."/>
            <person name="Cai L."/>
            <person name="Zhang B."/>
            <person name="Chen Y."/>
            <person name="Zhou J."/>
            <person name="Hu S."/>
            <person name="Xiang H."/>
        </authorList>
    </citation>
    <scope>NUCLEOTIDE SEQUENCE [LARGE SCALE GENOMIC DNA]</scope>
    <source>
        <strain evidence="3">ATCC 33500 / DSM 1411 / JCM 8866 / NBRC 14739 / NCIMB 2177 / R-4</strain>
        <strain evidence="1">CGMCC 1.2087</strain>
        <plasmid evidence="3">pHM500</plasmid>
    </source>
</reference>
<dbReference type="AlphaFoldDB" id="I3RAH8"/>
<evidence type="ECO:0000313" key="1">
    <source>
        <dbReference type="EMBL" id="AFK21238.1"/>
    </source>
</evidence>